<sequence>MGHETNLRNPTVRMRHKTSPSHSVAFPLNLNSIFNNTFKNEDYFTMPKALFFHLLRVLVAFSLCLFYDKTKHHVARE</sequence>
<evidence type="ECO:0000313" key="3">
    <source>
        <dbReference type="EMBL" id="PAF25756.1"/>
    </source>
</evidence>
<keyword evidence="2" id="KW-0812">Transmembrane</keyword>
<keyword evidence="2" id="KW-0472">Membrane</keyword>
<dbReference type="EMBL" id="NPBS01000062">
    <property type="protein sequence ID" value="PAF25756.1"/>
    <property type="molecule type" value="Genomic_DNA"/>
</dbReference>
<name>A0A268S195_SHOCL</name>
<reference evidence="3 4" key="1">
    <citation type="submission" date="2017-07" db="EMBL/GenBank/DDBJ databases">
        <title>Isolation and whole genome analysis of endospore-forming bacteria from heroin.</title>
        <authorList>
            <person name="Kalinowski J."/>
            <person name="Ahrens B."/>
            <person name="Al-Dilaimi A."/>
            <person name="Winkler A."/>
            <person name="Wibberg D."/>
            <person name="Schleenbecker U."/>
            <person name="Ruckert C."/>
            <person name="Wolfel R."/>
            <person name="Grass G."/>
        </authorList>
    </citation>
    <scope>NUCLEOTIDE SEQUENCE [LARGE SCALE GENOMIC DNA]</scope>
    <source>
        <strain evidence="3 4">7523-2</strain>
    </source>
</reference>
<feature type="region of interest" description="Disordered" evidence="1">
    <location>
        <begin position="1"/>
        <end position="20"/>
    </location>
</feature>
<feature type="transmembrane region" description="Helical" evidence="2">
    <location>
        <begin position="49"/>
        <end position="67"/>
    </location>
</feature>
<gene>
    <name evidence="3" type="ORF">CHH61_11935</name>
</gene>
<evidence type="ECO:0000256" key="2">
    <source>
        <dbReference type="SAM" id="Phobius"/>
    </source>
</evidence>
<proteinExistence type="predicted"/>
<protein>
    <submittedName>
        <fullName evidence="3">Uncharacterized protein</fullName>
    </submittedName>
</protein>
<keyword evidence="2" id="KW-1133">Transmembrane helix</keyword>
<dbReference type="Proteomes" id="UP000216133">
    <property type="component" value="Unassembled WGS sequence"/>
</dbReference>
<accession>A0A268S195</accession>
<evidence type="ECO:0000313" key="4">
    <source>
        <dbReference type="Proteomes" id="UP000216133"/>
    </source>
</evidence>
<dbReference type="AlphaFoldDB" id="A0A268S195"/>
<organism evidence="3 4">
    <name type="scientific">Shouchella clausii</name>
    <name type="common">Alkalihalobacillus clausii</name>
    <dbReference type="NCBI Taxonomy" id="79880"/>
    <lineage>
        <taxon>Bacteria</taxon>
        <taxon>Bacillati</taxon>
        <taxon>Bacillota</taxon>
        <taxon>Bacilli</taxon>
        <taxon>Bacillales</taxon>
        <taxon>Bacillaceae</taxon>
        <taxon>Shouchella</taxon>
    </lineage>
</organism>
<evidence type="ECO:0000256" key="1">
    <source>
        <dbReference type="SAM" id="MobiDB-lite"/>
    </source>
</evidence>
<comment type="caution">
    <text evidence="3">The sequence shown here is derived from an EMBL/GenBank/DDBJ whole genome shotgun (WGS) entry which is preliminary data.</text>
</comment>